<evidence type="ECO:0000256" key="1">
    <source>
        <dbReference type="SAM" id="Phobius"/>
    </source>
</evidence>
<keyword evidence="1" id="KW-1133">Transmembrane helix</keyword>
<gene>
    <name evidence="2" type="ORF">AJ85_10890</name>
</gene>
<sequence length="43" mass="5111">MRAHRWMSLQFFGFFLTFGVFVPYWSAWLVSDKALNAEQALKI</sequence>
<protein>
    <submittedName>
        <fullName evidence="2">Uncharacterized protein</fullName>
    </submittedName>
</protein>
<dbReference type="EMBL" id="JALP01000154">
    <property type="protein sequence ID" value="THG90423.1"/>
    <property type="molecule type" value="Genomic_DNA"/>
</dbReference>
<accession>A0A4S4JYS7</accession>
<keyword evidence="1" id="KW-0472">Membrane</keyword>
<keyword evidence="1" id="KW-0812">Transmembrane</keyword>
<evidence type="ECO:0000313" key="2">
    <source>
        <dbReference type="EMBL" id="THG90423.1"/>
    </source>
</evidence>
<reference evidence="2 3" key="1">
    <citation type="submission" date="2014-01" db="EMBL/GenBank/DDBJ databases">
        <title>Draft genome sequencing of Bacillus alcalophilus CGMCC 1.3604.</title>
        <authorList>
            <person name="Yang J."/>
            <person name="Diao L."/>
            <person name="Yang S."/>
        </authorList>
    </citation>
    <scope>NUCLEOTIDE SEQUENCE [LARGE SCALE GENOMIC DNA]</scope>
    <source>
        <strain evidence="2 3">CGMCC 1.3604</strain>
    </source>
</reference>
<dbReference type="AlphaFoldDB" id="A0A4S4JYS7"/>
<feature type="transmembrane region" description="Helical" evidence="1">
    <location>
        <begin position="7"/>
        <end position="26"/>
    </location>
</feature>
<organism evidence="2 3">
    <name type="scientific">Alkalihalobacillus alcalophilus ATCC 27647 = CGMCC 1.3604</name>
    <dbReference type="NCBI Taxonomy" id="1218173"/>
    <lineage>
        <taxon>Bacteria</taxon>
        <taxon>Bacillati</taxon>
        <taxon>Bacillota</taxon>
        <taxon>Bacilli</taxon>
        <taxon>Bacillales</taxon>
        <taxon>Bacillaceae</taxon>
        <taxon>Alkalihalobacillus</taxon>
    </lineage>
</organism>
<evidence type="ECO:0000313" key="3">
    <source>
        <dbReference type="Proteomes" id="UP000297014"/>
    </source>
</evidence>
<dbReference type="Proteomes" id="UP000297014">
    <property type="component" value="Unassembled WGS sequence"/>
</dbReference>
<proteinExistence type="predicted"/>
<comment type="caution">
    <text evidence="2">The sequence shown here is derived from an EMBL/GenBank/DDBJ whole genome shotgun (WGS) entry which is preliminary data.</text>
</comment>
<name>A0A4S4JYS7_ALKAL</name>